<evidence type="ECO:0000259" key="11">
    <source>
        <dbReference type="PROSITE" id="PS50011"/>
    </source>
</evidence>
<dbReference type="InterPro" id="IPR004358">
    <property type="entry name" value="Sig_transdc_His_kin-like_C"/>
</dbReference>
<keyword evidence="3 9" id="KW-0597">Phosphoprotein</keyword>
<dbReference type="SUPFAM" id="SSF55874">
    <property type="entry name" value="ATPase domain of HSP90 chaperone/DNA topoisomerase II/histidine kinase"/>
    <property type="match status" value="1"/>
</dbReference>
<dbReference type="PANTHER" id="PTHR45339">
    <property type="entry name" value="HYBRID SIGNAL TRANSDUCTION HISTIDINE KINASE J"/>
    <property type="match status" value="1"/>
</dbReference>
<dbReference type="SMART" id="SM00065">
    <property type="entry name" value="GAF"/>
    <property type="match status" value="1"/>
</dbReference>
<evidence type="ECO:0000256" key="6">
    <source>
        <dbReference type="ARBA" id="ARBA00022777"/>
    </source>
</evidence>
<evidence type="ECO:0000313" key="15">
    <source>
        <dbReference type="Proteomes" id="UP001209540"/>
    </source>
</evidence>
<dbReference type="InterPro" id="IPR036097">
    <property type="entry name" value="HisK_dim/P_sf"/>
</dbReference>
<dbReference type="InterPro" id="IPR011006">
    <property type="entry name" value="CheY-like_superfamily"/>
</dbReference>
<dbReference type="Gene3D" id="3.40.50.2300">
    <property type="match status" value="1"/>
</dbReference>
<dbReference type="CDD" id="cd00082">
    <property type="entry name" value="HisKA"/>
    <property type="match status" value="1"/>
</dbReference>
<dbReference type="SMART" id="SM00388">
    <property type="entry name" value="HisKA"/>
    <property type="match status" value="1"/>
</dbReference>
<gene>
    <name evidence="14" type="ORF">BDA99DRAFT_601342</name>
</gene>
<comment type="caution">
    <text evidence="14">The sequence shown here is derived from an EMBL/GenBank/DDBJ whole genome shotgun (WGS) entry which is preliminary data.</text>
</comment>
<feature type="region of interest" description="Disordered" evidence="10">
    <location>
        <begin position="893"/>
        <end position="934"/>
    </location>
</feature>
<dbReference type="Pfam" id="PF00512">
    <property type="entry name" value="HisKA"/>
    <property type="match status" value="1"/>
</dbReference>
<dbReference type="Gene3D" id="3.30.450.40">
    <property type="match status" value="1"/>
</dbReference>
<evidence type="ECO:0000256" key="9">
    <source>
        <dbReference type="PROSITE-ProRule" id="PRU00169"/>
    </source>
</evidence>
<dbReference type="SMART" id="SM00220">
    <property type="entry name" value="S_TKc"/>
    <property type="match status" value="1"/>
</dbReference>
<keyword evidence="8" id="KW-0902">Two-component regulatory system</keyword>
<feature type="compositionally biased region" description="Basic residues" evidence="10">
    <location>
        <begin position="914"/>
        <end position="925"/>
    </location>
</feature>
<dbReference type="Pfam" id="PF13191">
    <property type="entry name" value="AAA_16"/>
    <property type="match status" value="1"/>
</dbReference>
<dbReference type="CDD" id="cd16922">
    <property type="entry name" value="HATPase_EvgS-ArcB-TorS-like"/>
    <property type="match status" value="1"/>
</dbReference>
<name>A0AAD5PJ62_9FUNG</name>
<dbReference type="Gene3D" id="3.30.565.10">
    <property type="entry name" value="Histidine kinase-like ATPase, C-terminal domain"/>
    <property type="match status" value="1"/>
</dbReference>
<keyword evidence="4" id="KW-0808">Transferase</keyword>
<evidence type="ECO:0000256" key="10">
    <source>
        <dbReference type="SAM" id="MobiDB-lite"/>
    </source>
</evidence>
<dbReference type="InterPro" id="IPR003594">
    <property type="entry name" value="HATPase_dom"/>
</dbReference>
<dbReference type="Pfam" id="PF00072">
    <property type="entry name" value="Response_reg"/>
    <property type="match status" value="1"/>
</dbReference>
<feature type="modified residue" description="4-aspartylphosphate" evidence="9">
    <location>
        <position position="2380"/>
    </location>
</feature>
<sequence length="2456" mass="277727">MSNSESSYSMTTGSLTVPNLLLDNLPYIQGYHFTNTIPILAHNENVDIISGYRISNKIPVVAKVSSNSLRLEREFYIIKKLYQYNNGPLYLVRPFEYFNFTSGLAVAVYSDEGQSNIHHSLRHRHNENTMTSTIEKESTLLYDTGRKSTDVINYDRYYNSVACADLGTFLRFAIKCLSCLEYIHKHNVIHGEIRPTAFQWDGTDAGSVRLWNFGSGTKSLESCLTTENWRKTITNKESMELLQNWLMYMSPEQTGRTTYAPDHRSDIYSLGIMFFTLLTGRDPFEGGPLGIVNGILSKKLPLVHELQLEIPQVISRIIEKMTKKAPDDRYTSAHGIKADLQECLQFLKTTHLSSTESIPLFPLGQHDIVSVFTLPKTIYGRQEILAELIFYIERCADFYKLPRLRNRVKQPLPIASPAGPQHYHLNNNNNVLSTRTPSPPTTESAADLTSEFSETDSNPDAVNYYKSNTSPSYGSGSDTSSISSKMIVNNSKPATTIVGVYGPGGIGKSTLFTEVLPTARQNGYVAISKFDSRNKVPYGAVTVALSHILQQILSEEENEIHSFYEHLKISLGTQYSNVHLMTDFVPELKPLLDLEAAADDDNDTNDVLKCKKNNCNDPIPSHMMDDMEARTRFHNLYIEIFRAITHWRMTTLFLDDLHQADDPSLELMESLVLSRIQLLIFTAYRDQEVTEKLAELLENKIANVHFIPVEALGMDPLIDFICDTLHKPRDENCNSIIPLAEIIFKRTRGNAFYVAQLLRTLERKKLIFYDWENNQWRYDLREIEDATMLDDNEYSFDSQQLDFMVNRLRELPSVGRSILKWASFVGDTFSWETVKNLVISNSDDEDDYIDNDDDNDYYSVNSDKTIVNANEGSSTLPSTTTTFEQDNVNNRNLEQQQQQQQQHLVTTESSGSRRSSRIHFRRNKSNKSTSSIYSNKDPISGLQAVLQEGYIMAVGGDEFKWSHDRISAAAAELANPGTRAKIHFKIAQHMMEEKKGDIFLVADHLLKCADYLMTLDNKEQYRRILIECGNKGRTSGAHRMAFAYYMCAIRLSDSETQWTDTKNQYHTTLSLYTNAVTLSWAVGEYEKTEELLEAIFKNARTPTDRMTAYRVQARYYFGMQLHERGRETLFRCMDELSNERTRLDTSEEGLASLYTEVEDLVDYLGTDKILQLPTCDDPLLVGTLGVMDELLMLSYWSDQKREMYYWAGRILKLSFTKGPVSSSGSACMFAGLGYVTLFKRYVFAEKLGKIGIALANLHGTQQERGQAYSLYPAFLLLWKHHHREAFQYFQTGTGYSLSAGDQIYMAFHQIHISNLMFFNGYNVADTLRDAERSFENIHSWSSSIDMNSFAMCVIRACKALQGQTYIDTPNVFDGDDGFSDSHFLEESCKQSTNPTLLLNWYESFKMVPLVLYGHVDSAIKIGYQCYNTLDVHPCHRHTRMMLFYFSLALIEKSRQDPRQKDECMEQVRKNQVLVHEYAIHSAINYAMYWTLIEAELTGFGDSPDILRASRLYEDAINQAREGDWYLELCVIHEYTGAFFNRFGLYNTAYCYIKKSIGMYMGHGSYGKARHVSTKFAQLLSDYSDDRAEPHDIGVQTDSLPSFNTVPTPPNDWSPSSTPELIQNPSNDLTTVNQPYMSDSIPPVTTEQTLQCLDIVDMASILKSSHVISSEVRFDNLLTSMLNIIFENSGADCGAIIVKDEKYGVCAYGSQNEPIATYDPPKPLNEADDIVSSKIINHTIHTGESIFIHNIKKDTRFAVGPWFERAGEKSVICMPIIHKSSTVGCLLIEGTVGVFTQRHITVLSLLCQQMGISTTNAFLFKSVQRATMANVRMIEMQKQALEEARRSKEAAVRATRLREIFLANMSHEIRTPFAGFYGMISLLTETELDSEQRDLVKTAKESCEMLLRLIDDLLNFSKLQAGKVSLDLSEVVIEDVITDVIEMLIAMAVQKHINITYNIAPDVPVLVMADANRLRQIIINLLGNAIKFTHEGEITIRCSVDKKNICSGNNGNDSSDNDADVSLLFEVIDSGIGISDEQRKALFVPFSQVDGSTTRKYGGTGLGLSICLQLVELMSGKIDVKSESGKGSNFFFTIKTTRVSEQSTKYHRVEVIQTLLQEIQGTPVLVIDNHISTFAMVQRLLPGIKVDGVCSLKELLACQATDYPIIIVGLFMARDPKFDTWIKHLEQFLERARCILVMHYPTGAIGELLGHSNSIIPQFKAAAGLPFVSNNNGIPSQQQETKAVDNSLANTLLNTTTCIKKENRRAVARMTVPLRRKALLRTMVNLLQQTSTSKPERPVLKTRISSEGKVCDPSEVVTPEERKLFSHMRILAAEDNPVAQKLLYKQLTRLGFQVDCANNGSEAVEAWISHPPGYYQMGFFDHHMPKCDGVEATRRIRDIEVKENRDSPLPIVALTADIQGSARDTCMNAGMTEYLTKPMNQKVLTEVLRRNCCGSLK</sequence>
<dbReference type="InterPro" id="IPR029016">
    <property type="entry name" value="GAF-like_dom_sf"/>
</dbReference>
<evidence type="ECO:0000256" key="2">
    <source>
        <dbReference type="ARBA" id="ARBA00012438"/>
    </source>
</evidence>
<dbReference type="EMBL" id="JAIXMP010000003">
    <property type="protein sequence ID" value="KAI9275767.1"/>
    <property type="molecule type" value="Genomic_DNA"/>
</dbReference>
<evidence type="ECO:0000256" key="3">
    <source>
        <dbReference type="ARBA" id="ARBA00022553"/>
    </source>
</evidence>
<feature type="compositionally biased region" description="Polar residues" evidence="10">
    <location>
        <begin position="450"/>
        <end position="469"/>
    </location>
</feature>
<evidence type="ECO:0000313" key="14">
    <source>
        <dbReference type="EMBL" id="KAI9275767.1"/>
    </source>
</evidence>
<dbReference type="SMART" id="SM00387">
    <property type="entry name" value="HATPase_c"/>
    <property type="match status" value="1"/>
</dbReference>
<dbReference type="InterPro" id="IPR036890">
    <property type="entry name" value="HATPase_C_sf"/>
</dbReference>
<accession>A0AAD5PJ62</accession>
<dbReference type="FunFam" id="3.30.565.10:FF:000010">
    <property type="entry name" value="Sensor histidine kinase RcsC"/>
    <property type="match status" value="1"/>
</dbReference>
<dbReference type="InterPro" id="IPR003018">
    <property type="entry name" value="GAF"/>
</dbReference>
<dbReference type="FunFam" id="1.10.287.130:FF:000002">
    <property type="entry name" value="Two-component osmosensing histidine kinase"/>
    <property type="match status" value="1"/>
</dbReference>
<dbReference type="Pfam" id="PF13185">
    <property type="entry name" value="GAF_2"/>
    <property type="match status" value="1"/>
</dbReference>
<dbReference type="InterPro" id="IPR003661">
    <property type="entry name" value="HisK_dim/P_dom"/>
</dbReference>
<dbReference type="SUPFAM" id="SSF52540">
    <property type="entry name" value="P-loop containing nucleoside triphosphate hydrolases"/>
    <property type="match status" value="1"/>
</dbReference>
<feature type="compositionally biased region" description="Low complexity" evidence="10">
    <location>
        <begin position="433"/>
        <end position="444"/>
    </location>
</feature>
<dbReference type="InterPro" id="IPR001789">
    <property type="entry name" value="Sig_transdc_resp-reg_receiver"/>
</dbReference>
<feature type="domain" description="Histidine kinase" evidence="12">
    <location>
        <begin position="1863"/>
        <end position="2097"/>
    </location>
</feature>
<feature type="domain" description="Response regulatory" evidence="13">
    <location>
        <begin position="2328"/>
        <end position="2451"/>
    </location>
</feature>
<dbReference type="InterPro" id="IPR027417">
    <property type="entry name" value="P-loop_NTPase"/>
</dbReference>
<dbReference type="Pfam" id="PF02518">
    <property type="entry name" value="HATPase_c"/>
    <property type="match status" value="1"/>
</dbReference>
<keyword evidence="6" id="KW-0418">Kinase</keyword>
<dbReference type="SUPFAM" id="SSF56112">
    <property type="entry name" value="Protein kinase-like (PK-like)"/>
    <property type="match status" value="1"/>
</dbReference>
<dbReference type="PROSITE" id="PS50110">
    <property type="entry name" value="RESPONSE_REGULATORY"/>
    <property type="match status" value="1"/>
</dbReference>
<comment type="catalytic activity">
    <reaction evidence="1">
        <text>ATP + protein L-histidine = ADP + protein N-phospho-L-histidine.</text>
        <dbReference type="EC" id="2.7.13.3"/>
    </reaction>
</comment>
<evidence type="ECO:0000256" key="1">
    <source>
        <dbReference type="ARBA" id="ARBA00000085"/>
    </source>
</evidence>
<organism evidence="14 15">
    <name type="scientific">Phascolomyces articulosus</name>
    <dbReference type="NCBI Taxonomy" id="60185"/>
    <lineage>
        <taxon>Eukaryota</taxon>
        <taxon>Fungi</taxon>
        <taxon>Fungi incertae sedis</taxon>
        <taxon>Mucoromycota</taxon>
        <taxon>Mucoromycotina</taxon>
        <taxon>Mucoromycetes</taxon>
        <taxon>Mucorales</taxon>
        <taxon>Lichtheimiaceae</taxon>
        <taxon>Phascolomyces</taxon>
    </lineage>
</organism>
<evidence type="ECO:0000256" key="5">
    <source>
        <dbReference type="ARBA" id="ARBA00022741"/>
    </source>
</evidence>
<evidence type="ECO:0000256" key="8">
    <source>
        <dbReference type="ARBA" id="ARBA00023012"/>
    </source>
</evidence>
<protein>
    <recommendedName>
        <fullName evidence="2">histidine kinase</fullName>
        <ecNumber evidence="2">2.7.13.3</ecNumber>
    </recommendedName>
</protein>
<dbReference type="SUPFAM" id="SSF55781">
    <property type="entry name" value="GAF domain-like"/>
    <property type="match status" value="1"/>
</dbReference>
<dbReference type="GO" id="GO:0005524">
    <property type="term" value="F:ATP binding"/>
    <property type="evidence" value="ECO:0007669"/>
    <property type="project" value="UniProtKB-KW"/>
</dbReference>
<dbReference type="Pfam" id="PF00069">
    <property type="entry name" value="Pkinase"/>
    <property type="match status" value="1"/>
</dbReference>
<dbReference type="InterPro" id="IPR011009">
    <property type="entry name" value="Kinase-like_dom_sf"/>
</dbReference>
<evidence type="ECO:0000259" key="12">
    <source>
        <dbReference type="PROSITE" id="PS50109"/>
    </source>
</evidence>
<reference evidence="14" key="2">
    <citation type="submission" date="2023-02" db="EMBL/GenBank/DDBJ databases">
        <authorList>
            <consortium name="DOE Joint Genome Institute"/>
            <person name="Mondo S.J."/>
            <person name="Chang Y."/>
            <person name="Wang Y."/>
            <person name="Ahrendt S."/>
            <person name="Andreopoulos W."/>
            <person name="Barry K."/>
            <person name="Beard J."/>
            <person name="Benny G.L."/>
            <person name="Blankenship S."/>
            <person name="Bonito G."/>
            <person name="Cuomo C."/>
            <person name="Desiro A."/>
            <person name="Gervers K.A."/>
            <person name="Hundley H."/>
            <person name="Kuo A."/>
            <person name="LaButti K."/>
            <person name="Lang B.F."/>
            <person name="Lipzen A."/>
            <person name="O'Donnell K."/>
            <person name="Pangilinan J."/>
            <person name="Reynolds N."/>
            <person name="Sandor L."/>
            <person name="Smith M.W."/>
            <person name="Tsang A."/>
            <person name="Grigoriev I.V."/>
            <person name="Stajich J.E."/>
            <person name="Spatafora J.W."/>
        </authorList>
    </citation>
    <scope>NUCLEOTIDE SEQUENCE</scope>
    <source>
        <strain evidence="14">RSA 2281</strain>
    </source>
</reference>
<dbReference type="PROSITE" id="PS50011">
    <property type="entry name" value="PROTEIN_KINASE_DOM"/>
    <property type="match status" value="1"/>
</dbReference>
<dbReference type="EC" id="2.7.13.3" evidence="2"/>
<feature type="domain" description="Protein kinase" evidence="11">
    <location>
        <begin position="34"/>
        <end position="347"/>
    </location>
</feature>
<dbReference type="GO" id="GO:0000155">
    <property type="term" value="F:phosphorelay sensor kinase activity"/>
    <property type="evidence" value="ECO:0007669"/>
    <property type="project" value="InterPro"/>
</dbReference>
<evidence type="ECO:0000259" key="13">
    <source>
        <dbReference type="PROSITE" id="PS50110"/>
    </source>
</evidence>
<dbReference type="Proteomes" id="UP001209540">
    <property type="component" value="Unassembled WGS sequence"/>
</dbReference>
<dbReference type="PROSITE" id="PS50109">
    <property type="entry name" value="HIS_KIN"/>
    <property type="match status" value="1"/>
</dbReference>
<dbReference type="InterPro" id="IPR005467">
    <property type="entry name" value="His_kinase_dom"/>
</dbReference>
<dbReference type="InterPro" id="IPR000719">
    <property type="entry name" value="Prot_kinase_dom"/>
</dbReference>
<keyword evidence="5" id="KW-0547">Nucleotide-binding</keyword>
<evidence type="ECO:0000256" key="4">
    <source>
        <dbReference type="ARBA" id="ARBA00022679"/>
    </source>
</evidence>
<evidence type="ECO:0000256" key="7">
    <source>
        <dbReference type="ARBA" id="ARBA00022840"/>
    </source>
</evidence>
<dbReference type="SUPFAM" id="SSF52172">
    <property type="entry name" value="CheY-like"/>
    <property type="match status" value="1"/>
</dbReference>
<dbReference type="PRINTS" id="PR00344">
    <property type="entry name" value="BCTRLSENSOR"/>
</dbReference>
<dbReference type="SUPFAM" id="SSF47384">
    <property type="entry name" value="Homodimeric domain of signal transducing histidine kinase"/>
    <property type="match status" value="1"/>
</dbReference>
<keyword evidence="7" id="KW-0067">ATP-binding</keyword>
<dbReference type="InterPro" id="IPR041664">
    <property type="entry name" value="AAA_16"/>
</dbReference>
<dbReference type="PANTHER" id="PTHR45339:SF5">
    <property type="entry name" value="HISTIDINE KINASE"/>
    <property type="match status" value="1"/>
</dbReference>
<dbReference type="Gene3D" id="1.10.510.10">
    <property type="entry name" value="Transferase(Phosphotransferase) domain 1"/>
    <property type="match status" value="1"/>
</dbReference>
<feature type="region of interest" description="Disordered" evidence="10">
    <location>
        <begin position="415"/>
        <end position="480"/>
    </location>
</feature>
<proteinExistence type="predicted"/>
<dbReference type="CDD" id="cd17546">
    <property type="entry name" value="REC_hyHK_CKI1_RcsC-like"/>
    <property type="match status" value="1"/>
</dbReference>
<keyword evidence="15" id="KW-1185">Reference proteome</keyword>
<dbReference type="Gene3D" id="1.10.287.130">
    <property type="match status" value="1"/>
</dbReference>
<feature type="compositionally biased region" description="Low complexity" evidence="10">
    <location>
        <begin position="470"/>
        <end position="480"/>
    </location>
</feature>
<dbReference type="SMART" id="SM00448">
    <property type="entry name" value="REC"/>
    <property type="match status" value="1"/>
</dbReference>
<reference evidence="14" key="1">
    <citation type="journal article" date="2022" name="IScience">
        <title>Evolution of zygomycete secretomes and the origins of terrestrial fungal ecologies.</title>
        <authorList>
            <person name="Chang Y."/>
            <person name="Wang Y."/>
            <person name="Mondo S."/>
            <person name="Ahrendt S."/>
            <person name="Andreopoulos W."/>
            <person name="Barry K."/>
            <person name="Beard J."/>
            <person name="Benny G.L."/>
            <person name="Blankenship S."/>
            <person name="Bonito G."/>
            <person name="Cuomo C."/>
            <person name="Desiro A."/>
            <person name="Gervers K.A."/>
            <person name="Hundley H."/>
            <person name="Kuo A."/>
            <person name="LaButti K."/>
            <person name="Lang B.F."/>
            <person name="Lipzen A."/>
            <person name="O'Donnell K."/>
            <person name="Pangilinan J."/>
            <person name="Reynolds N."/>
            <person name="Sandor L."/>
            <person name="Smith M.E."/>
            <person name="Tsang A."/>
            <person name="Grigoriev I.V."/>
            <person name="Stajich J.E."/>
            <person name="Spatafora J.W."/>
        </authorList>
    </citation>
    <scope>NUCLEOTIDE SEQUENCE</scope>
    <source>
        <strain evidence="14">RSA 2281</strain>
    </source>
</reference>